<name>A0ABY5P4W6_9LACT</name>
<dbReference type="Gene3D" id="3.10.310.50">
    <property type="match status" value="1"/>
</dbReference>
<feature type="compositionally biased region" description="Gly residues" evidence="1">
    <location>
        <begin position="1"/>
        <end position="28"/>
    </location>
</feature>
<organism evidence="4 5">
    <name type="scientific">Fundicoccus culcitae</name>
    <dbReference type="NCBI Taxonomy" id="2969821"/>
    <lineage>
        <taxon>Bacteria</taxon>
        <taxon>Bacillati</taxon>
        <taxon>Bacillota</taxon>
        <taxon>Bacilli</taxon>
        <taxon>Lactobacillales</taxon>
        <taxon>Aerococcaceae</taxon>
        <taxon>Fundicoccus</taxon>
    </lineage>
</organism>
<feature type="transmembrane region" description="Helical" evidence="2">
    <location>
        <begin position="80"/>
        <end position="105"/>
    </location>
</feature>
<keyword evidence="2" id="KW-0812">Transmembrane</keyword>
<dbReference type="RefSeq" id="WP_313793120.1">
    <property type="nucleotide sequence ID" value="NZ_CP102453.1"/>
</dbReference>
<keyword evidence="2" id="KW-0472">Membrane</keyword>
<sequence length="353" mass="38105">MARGGGGGGGRGGGGSSGGNRGGGGRIGGSSSRGRGGSSWGGGSNRNTGGGWNSRPVIRTGPIFTGGPYRRRNYGWGPGGGAGAGCGCTSIIVALIVFGIIIWIFSMLAGGGGNNNTVGFSNNSIQTSTVEREPLPSGAVNETDYYTDEAGWISNETQMTNGLRHFYQETGVQPYVYITENIPGLSSSNVTINALETYANELYDELFTDEAHLLLLFYEPVPSDYNTYITVGTQAKQVVDNEAVNIILDYIDRNYYDSSLGEEAFFSNSFRDAADRMMEVTTSPWIPVFMGLIVVAVVAILFFWWRRKKQQDEIEAKRTEDILNRPIDTFGTNASTEVDDLAKKYQDEDDSNN</sequence>
<evidence type="ECO:0000259" key="3">
    <source>
        <dbReference type="Pfam" id="PF04536"/>
    </source>
</evidence>
<proteinExistence type="predicted"/>
<dbReference type="Proteomes" id="UP001315967">
    <property type="component" value="Chromosome"/>
</dbReference>
<keyword evidence="2" id="KW-1133">Transmembrane helix</keyword>
<dbReference type="EMBL" id="CP102453">
    <property type="protein sequence ID" value="UUX33616.1"/>
    <property type="molecule type" value="Genomic_DNA"/>
</dbReference>
<feature type="domain" description="TPM" evidence="3">
    <location>
        <begin position="147"/>
        <end position="251"/>
    </location>
</feature>
<gene>
    <name evidence="4" type="ORF">NRE15_12020</name>
</gene>
<evidence type="ECO:0000256" key="2">
    <source>
        <dbReference type="SAM" id="Phobius"/>
    </source>
</evidence>
<feature type="transmembrane region" description="Helical" evidence="2">
    <location>
        <begin position="285"/>
        <end position="305"/>
    </location>
</feature>
<evidence type="ECO:0000313" key="5">
    <source>
        <dbReference type="Proteomes" id="UP001315967"/>
    </source>
</evidence>
<protein>
    <submittedName>
        <fullName evidence="4">TPM domain-containing protein</fullName>
    </submittedName>
</protein>
<evidence type="ECO:0000256" key="1">
    <source>
        <dbReference type="SAM" id="MobiDB-lite"/>
    </source>
</evidence>
<accession>A0ABY5P4W6</accession>
<keyword evidence="5" id="KW-1185">Reference proteome</keyword>
<evidence type="ECO:0000313" key="4">
    <source>
        <dbReference type="EMBL" id="UUX33616.1"/>
    </source>
</evidence>
<reference evidence="4 5" key="1">
    <citation type="submission" date="2022-08" db="EMBL/GenBank/DDBJ databases">
        <title>Aerococcaceae sp. nov isolated from spoiled eye mask.</title>
        <authorList>
            <person name="Zhou G."/>
            <person name="Xie X.-B."/>
            <person name="Shi Q.-S."/>
            <person name="Wang Y.-S."/>
            <person name="Wen X."/>
            <person name="Peng H."/>
            <person name="Yang X.-J."/>
            <person name="Tao H.-B."/>
            <person name="Huang X.-M."/>
        </authorList>
    </citation>
    <scope>NUCLEOTIDE SEQUENCE [LARGE SCALE GENOMIC DNA]</scope>
    <source>
        <strain evidence="5">DM20194951</strain>
    </source>
</reference>
<dbReference type="InterPro" id="IPR007621">
    <property type="entry name" value="TPM_dom"/>
</dbReference>
<dbReference type="Pfam" id="PF04536">
    <property type="entry name" value="TPM_phosphatase"/>
    <property type="match status" value="1"/>
</dbReference>
<feature type="region of interest" description="Disordered" evidence="1">
    <location>
        <begin position="1"/>
        <end position="64"/>
    </location>
</feature>
<feature type="compositionally biased region" description="Gly residues" evidence="1">
    <location>
        <begin position="34"/>
        <end position="52"/>
    </location>
</feature>